<evidence type="ECO:0000313" key="6">
    <source>
        <dbReference type="Proteomes" id="UP000286415"/>
    </source>
</evidence>
<evidence type="ECO:0000256" key="2">
    <source>
        <dbReference type="ARBA" id="ARBA00022490"/>
    </source>
</evidence>
<dbReference type="SUPFAM" id="SSF64076">
    <property type="entry name" value="MTH938-like"/>
    <property type="match status" value="1"/>
</dbReference>
<dbReference type="OrthoDB" id="413520at2759"/>
<dbReference type="CDD" id="cd05126">
    <property type="entry name" value="Mth938"/>
    <property type="match status" value="1"/>
</dbReference>
<sequence>MDNSMKGAKARWKILADAVLGHRSLEATSEEHHISGKMTLKLFKTSPLLMCADTDSTKINLNSNDWVELTPYDPQQTRIPCTSRTLRLNIGNSLYWAGDSARHLEERLRILSGFDNTGNVRLWLSELLLAHIFLVPYFYPVLWSRLNLPVERVCELGAGMSGAVGLSVSLSPSSLKPHYILLSDGNDRCVKNLMRVVRYHLRRLDRLDTSTEFEVAKLVWPNQMTQVSPRITNMSWGSITVESIENGKINPNETVTYRDAKLWPGGSRAWDWTETGTGHMGGIQPTDVDELIAYNPDTVVLTRGVLYVLQVPESTQAYVREKLPGVELIVENSRSALSTYNAKVEQGKRVAALIHTTC</sequence>
<proteinExistence type="inferred from homology"/>
<comment type="subcellular location">
    <subcellularLocation>
        <location evidence="1">Cytoplasm</location>
    </subcellularLocation>
</comment>
<dbReference type="PANTHER" id="PTHR15811:SF5">
    <property type="entry name" value="MTH938 DOMAIN-CONTAINING PROTEIN"/>
    <property type="match status" value="1"/>
</dbReference>
<dbReference type="Proteomes" id="UP000286415">
    <property type="component" value="Unassembled WGS sequence"/>
</dbReference>
<dbReference type="InterPro" id="IPR034096">
    <property type="entry name" value="AAMDC"/>
</dbReference>
<evidence type="ECO:0000256" key="4">
    <source>
        <dbReference type="ARBA" id="ARBA00074293"/>
    </source>
</evidence>
<dbReference type="GO" id="GO:0005737">
    <property type="term" value="C:cytoplasm"/>
    <property type="evidence" value="ECO:0007669"/>
    <property type="project" value="UniProtKB-SubCell"/>
</dbReference>
<keyword evidence="2" id="KW-0963">Cytoplasm</keyword>
<dbReference type="InterPro" id="IPR007523">
    <property type="entry name" value="NDUFAF3/AAMDC"/>
</dbReference>
<evidence type="ECO:0000256" key="1">
    <source>
        <dbReference type="ARBA" id="ARBA00004496"/>
    </source>
</evidence>
<reference evidence="5 6" key="1">
    <citation type="journal article" date="2018" name="Biotechnol. Adv.">
        <title>Improved genomic resources and new bioinformatic workflow for the carcinogenic parasite Clonorchis sinensis: Biotechnological implications.</title>
        <authorList>
            <person name="Wang D."/>
            <person name="Korhonen P.K."/>
            <person name="Gasser R.B."/>
            <person name="Young N.D."/>
        </authorList>
    </citation>
    <scope>NUCLEOTIDE SEQUENCE [LARGE SCALE GENOMIC DNA]</scope>
    <source>
        <strain evidence="5">Cs-k2</strain>
    </source>
</reference>
<evidence type="ECO:0000313" key="5">
    <source>
        <dbReference type="EMBL" id="KAG5446102.1"/>
    </source>
</evidence>
<evidence type="ECO:0000256" key="3">
    <source>
        <dbReference type="ARBA" id="ARBA00061510"/>
    </source>
</evidence>
<keyword evidence="6" id="KW-1185">Reference proteome</keyword>
<name>A0A8T1MB19_CLOSI</name>
<comment type="similarity">
    <text evidence="3">Belongs to the AAMDC family.</text>
</comment>
<accession>A0A8T1MB19</accession>
<reference evidence="5 6" key="2">
    <citation type="journal article" date="2021" name="Genomics">
        <title>High-quality reference genome for Clonorchis sinensis.</title>
        <authorList>
            <person name="Young N.D."/>
            <person name="Stroehlein A.J."/>
            <person name="Kinkar L."/>
            <person name="Wang T."/>
            <person name="Sohn W.M."/>
            <person name="Chang B.C.H."/>
            <person name="Kaur P."/>
            <person name="Weisz D."/>
            <person name="Dudchenko O."/>
            <person name="Aiden E.L."/>
            <person name="Korhonen P.K."/>
            <person name="Gasser R.B."/>
        </authorList>
    </citation>
    <scope>NUCLEOTIDE SEQUENCE [LARGE SCALE GENOMIC DNA]</scope>
    <source>
        <strain evidence="5">Cs-k2</strain>
    </source>
</reference>
<organism evidence="5 6">
    <name type="scientific">Clonorchis sinensis</name>
    <name type="common">Chinese liver fluke</name>
    <dbReference type="NCBI Taxonomy" id="79923"/>
    <lineage>
        <taxon>Eukaryota</taxon>
        <taxon>Metazoa</taxon>
        <taxon>Spiralia</taxon>
        <taxon>Lophotrochozoa</taxon>
        <taxon>Platyhelminthes</taxon>
        <taxon>Trematoda</taxon>
        <taxon>Digenea</taxon>
        <taxon>Opisthorchiida</taxon>
        <taxon>Opisthorchiata</taxon>
        <taxon>Opisthorchiidae</taxon>
        <taxon>Clonorchis</taxon>
    </lineage>
</organism>
<gene>
    <name evidence="5" type="ORF">CSKR_103823</name>
</gene>
<protein>
    <recommendedName>
        <fullName evidence="4">Mth938 domain-containing protein</fullName>
    </recommendedName>
</protein>
<dbReference type="EMBL" id="NIRI02000056">
    <property type="protein sequence ID" value="KAG5446102.1"/>
    <property type="molecule type" value="Genomic_DNA"/>
</dbReference>
<dbReference type="Pfam" id="PF04430">
    <property type="entry name" value="DUF498"/>
    <property type="match status" value="1"/>
</dbReference>
<dbReference type="GO" id="GO:0045600">
    <property type="term" value="P:positive regulation of fat cell differentiation"/>
    <property type="evidence" value="ECO:0007669"/>
    <property type="project" value="TreeGrafter"/>
</dbReference>
<dbReference type="Gene3D" id="3.40.1230.10">
    <property type="entry name" value="MTH938-like"/>
    <property type="match status" value="1"/>
</dbReference>
<dbReference type="PANTHER" id="PTHR15811">
    <property type="entry name" value="MTH938 DOMAIN-CONTAINING PROTEIN"/>
    <property type="match status" value="1"/>
</dbReference>
<dbReference type="AlphaFoldDB" id="A0A8T1MB19"/>
<dbReference type="InterPro" id="IPR036748">
    <property type="entry name" value="MTH938-like_sf"/>
</dbReference>
<dbReference type="FunFam" id="3.40.1230.10:FF:000001">
    <property type="entry name" value="Adipogenesis-associated, Mth938 domain-containing"/>
    <property type="match status" value="1"/>
</dbReference>
<comment type="caution">
    <text evidence="5">The sequence shown here is derived from an EMBL/GenBank/DDBJ whole genome shotgun (WGS) entry which is preliminary data.</text>
</comment>